<evidence type="ECO:0000313" key="3">
    <source>
        <dbReference type="Proteomes" id="UP001600888"/>
    </source>
</evidence>
<dbReference type="PANTHER" id="PTHR35394:SF5">
    <property type="entry name" value="DUF3176 DOMAIN-CONTAINING PROTEIN"/>
    <property type="match status" value="1"/>
</dbReference>
<dbReference type="EMBL" id="JBAWTH010000013">
    <property type="protein sequence ID" value="KAL2289242.1"/>
    <property type="molecule type" value="Genomic_DNA"/>
</dbReference>
<keyword evidence="1" id="KW-1133">Transmembrane helix</keyword>
<protein>
    <submittedName>
        <fullName evidence="2">Uncharacterized protein</fullName>
    </submittedName>
</protein>
<feature type="transmembrane region" description="Helical" evidence="1">
    <location>
        <begin position="334"/>
        <end position="356"/>
    </location>
</feature>
<dbReference type="PANTHER" id="PTHR35394">
    <property type="entry name" value="DUF3176 DOMAIN-CONTAINING PROTEIN"/>
    <property type="match status" value="1"/>
</dbReference>
<keyword evidence="1" id="KW-0472">Membrane</keyword>
<evidence type="ECO:0000313" key="2">
    <source>
        <dbReference type="EMBL" id="KAL2289242.1"/>
    </source>
</evidence>
<organism evidence="2 3">
    <name type="scientific">Diaporthe vaccinii</name>
    <dbReference type="NCBI Taxonomy" id="105482"/>
    <lineage>
        <taxon>Eukaryota</taxon>
        <taxon>Fungi</taxon>
        <taxon>Dikarya</taxon>
        <taxon>Ascomycota</taxon>
        <taxon>Pezizomycotina</taxon>
        <taxon>Sordariomycetes</taxon>
        <taxon>Sordariomycetidae</taxon>
        <taxon>Diaporthales</taxon>
        <taxon>Diaporthaceae</taxon>
        <taxon>Diaporthe</taxon>
        <taxon>Diaporthe eres species complex</taxon>
    </lineage>
</organism>
<reference evidence="2 3" key="1">
    <citation type="submission" date="2024-03" db="EMBL/GenBank/DDBJ databases">
        <title>A high-quality draft genome sequence of Diaporthe vaccinii, a causative agent of upright dieback and viscid rot disease in cranberry plants.</title>
        <authorList>
            <person name="Sarrasin M."/>
            <person name="Lang B.F."/>
            <person name="Burger G."/>
        </authorList>
    </citation>
    <scope>NUCLEOTIDE SEQUENCE [LARGE SCALE GENOMIC DNA]</scope>
    <source>
        <strain evidence="2 3">IS7</strain>
    </source>
</reference>
<gene>
    <name evidence="2" type="ORF">FJTKL_02260</name>
</gene>
<name>A0ABR4F3I5_9PEZI</name>
<keyword evidence="1" id="KW-0812">Transmembrane</keyword>
<sequence>MVVTAEAPPLSGSLQAAIYMGLLSPPPNSSAAMTANCRTGNCTFPSDNGETFSTLAMCHSCVDISHTITYYNTDGMAQAAIQSGANISSYLTPFAATASSPLFNDSLFSFEALMSWELDDFAVACGMTPCLKTFGANVTNGFYQERELSSVDLIWSDVAGYTLATNMTLRNGTWQFCMPTTQNTTANTLRINITTMGLMSYVKGNVEYPLSSKSDLENTSPGASLWYPDDCVSWFESFPAEQMKSFLRRFFDNKTLNTPLLASGSSFGQGDLWLVNLYRNRTATMGTVGAFMDGLTWSVTATMRQTSTSEDAPRALRAASGQTQVVQSCLTVRWVWLGLPASLLGLQLAFLIAIVVTCRSAEPWRGDWKDSSLALLYHGLEGSANIPDEKVEYGELRDKDGMFKMARVTKVQLRQGKDNWRFHKVP</sequence>
<comment type="caution">
    <text evidence="2">The sequence shown here is derived from an EMBL/GenBank/DDBJ whole genome shotgun (WGS) entry which is preliminary data.</text>
</comment>
<dbReference type="Proteomes" id="UP001600888">
    <property type="component" value="Unassembled WGS sequence"/>
</dbReference>
<evidence type="ECO:0000256" key="1">
    <source>
        <dbReference type="SAM" id="Phobius"/>
    </source>
</evidence>
<accession>A0ABR4F3I5</accession>
<proteinExistence type="predicted"/>
<keyword evidence="3" id="KW-1185">Reference proteome</keyword>